<protein>
    <recommendedName>
        <fullName evidence="4">OpgC protein</fullName>
    </recommendedName>
</protein>
<comment type="caution">
    <text evidence="2">The sequence shown here is derived from an EMBL/GenBank/DDBJ whole genome shotgun (WGS) entry which is preliminary data.</text>
</comment>
<dbReference type="AlphaFoldDB" id="A0A0N0M8S4"/>
<evidence type="ECO:0008006" key="4">
    <source>
        <dbReference type="Google" id="ProtNLM"/>
    </source>
</evidence>
<dbReference type="InterPro" id="IPR014550">
    <property type="entry name" value="UCP028704_OpgC"/>
</dbReference>
<proteinExistence type="predicted"/>
<dbReference type="EMBL" id="LGSZ01000078">
    <property type="protein sequence ID" value="KPH75549.1"/>
    <property type="molecule type" value="Genomic_DNA"/>
</dbReference>
<feature type="transmembrane region" description="Helical" evidence="1">
    <location>
        <begin position="358"/>
        <end position="382"/>
    </location>
</feature>
<feature type="transmembrane region" description="Helical" evidence="1">
    <location>
        <begin position="332"/>
        <end position="352"/>
    </location>
</feature>
<evidence type="ECO:0000313" key="3">
    <source>
        <dbReference type="Proteomes" id="UP000037822"/>
    </source>
</evidence>
<accession>A0A0N0M8S4</accession>
<name>A0A0N0M8S4_9HYPH</name>
<organism evidence="2 3">
    <name type="scientific">Bosea vaviloviae</name>
    <dbReference type="NCBI Taxonomy" id="1526658"/>
    <lineage>
        <taxon>Bacteria</taxon>
        <taxon>Pseudomonadati</taxon>
        <taxon>Pseudomonadota</taxon>
        <taxon>Alphaproteobacteria</taxon>
        <taxon>Hyphomicrobiales</taxon>
        <taxon>Boseaceae</taxon>
        <taxon>Bosea</taxon>
    </lineage>
</organism>
<keyword evidence="1" id="KW-0812">Transmembrane</keyword>
<feature type="transmembrane region" description="Helical" evidence="1">
    <location>
        <begin position="99"/>
        <end position="125"/>
    </location>
</feature>
<reference evidence="2 3" key="1">
    <citation type="submission" date="2015-07" db="EMBL/GenBank/DDBJ databases">
        <title>Whole genome sequencing of Bosea vaviloviae isolated from cave pool.</title>
        <authorList>
            <person name="Tan N.E.H."/>
            <person name="Lee Y.P."/>
            <person name="Gan H.M."/>
            <person name="Barton H."/>
            <person name="Savka M.A."/>
        </authorList>
    </citation>
    <scope>NUCLEOTIDE SEQUENCE [LARGE SCALE GENOMIC DNA]</scope>
    <source>
        <strain evidence="2 3">SD260</strain>
    </source>
</reference>
<dbReference type="Proteomes" id="UP000037822">
    <property type="component" value="Unassembled WGS sequence"/>
</dbReference>
<evidence type="ECO:0000256" key="1">
    <source>
        <dbReference type="SAM" id="Phobius"/>
    </source>
</evidence>
<feature type="transmembrane region" description="Helical" evidence="1">
    <location>
        <begin position="246"/>
        <end position="263"/>
    </location>
</feature>
<feature type="transmembrane region" description="Helical" evidence="1">
    <location>
        <begin position="165"/>
        <end position="183"/>
    </location>
</feature>
<keyword evidence="1" id="KW-1133">Transmembrane helix</keyword>
<keyword evidence="3" id="KW-1185">Reference proteome</keyword>
<dbReference type="PIRSF" id="PIRSF028704">
    <property type="entry name" value="UPC028704"/>
    <property type="match status" value="1"/>
</dbReference>
<dbReference type="Pfam" id="PF10129">
    <property type="entry name" value="OpgC_C"/>
    <property type="match status" value="1"/>
</dbReference>
<evidence type="ECO:0000313" key="2">
    <source>
        <dbReference type="EMBL" id="KPH75549.1"/>
    </source>
</evidence>
<feature type="transmembrane region" description="Helical" evidence="1">
    <location>
        <begin position="39"/>
        <end position="58"/>
    </location>
</feature>
<feature type="transmembrane region" description="Helical" evidence="1">
    <location>
        <begin position="70"/>
        <end position="87"/>
    </location>
</feature>
<feature type="transmembrane region" description="Helical" evidence="1">
    <location>
        <begin position="214"/>
        <end position="234"/>
    </location>
</feature>
<dbReference type="PANTHER" id="PTHR38592">
    <property type="entry name" value="BLL4819 PROTEIN"/>
    <property type="match status" value="1"/>
</dbReference>
<sequence length="405" mass="43511">MPLVTQVRSLSRFLFLGRAPDGAAPVVQRDARIDVIRGLALLVIFINHMPGNVVAGYMPHNFGFSDGADAFVLLAGISATLAYGGLIERRGLIVGAARLAARIWTLYIAHIAMFIIVCGVVAAAVTRTQNPLYVEAINIQPVFSDTFEALVDALTLRYQPSYLDILPLYIVLLALFPAIYFAVRISPAGALLVSLSIWQAAIWSGVNLPNVHAAGWFFNPFAWQVIFTLGIIIGRAAQRGVVAPRLPWLDVAAIGFLVFAFVAKTASGNPVGIALLNDWFDSVQLGSDKTNLAWSRLLHVVALSWLAMRWLPSGAELLHHSIGRMLAIVGRHSLAVFSTGTVLAIAGQIVLAETGFALGPQLLVCLIGVMLLIGLGIFLTWYQSITLSGGTVSAEPSRRGSVQSH</sequence>
<keyword evidence="1" id="KW-0472">Membrane</keyword>
<dbReference type="PANTHER" id="PTHR38592:SF3">
    <property type="entry name" value="BLL4819 PROTEIN"/>
    <property type="match status" value="1"/>
</dbReference>
<feature type="transmembrane region" description="Helical" evidence="1">
    <location>
        <begin position="190"/>
        <end position="208"/>
    </location>
</feature>
<dbReference type="PATRIC" id="fig|1526658.3.peg.947"/>
<gene>
    <name evidence="2" type="ORF">AE618_24595</name>
</gene>